<keyword evidence="3 10" id="KW-0285">Flavoprotein</keyword>
<dbReference type="GO" id="GO:0016740">
    <property type="term" value="F:transferase activity"/>
    <property type="evidence" value="ECO:0007669"/>
    <property type="project" value="UniProtKB-UniRule"/>
</dbReference>
<evidence type="ECO:0000256" key="11">
    <source>
        <dbReference type="PIRSR" id="PIRSR006268-2"/>
    </source>
</evidence>
<proteinExistence type="inferred from homology"/>
<evidence type="ECO:0000256" key="1">
    <source>
        <dbReference type="ARBA" id="ARBA00011955"/>
    </source>
</evidence>
<dbReference type="AlphaFoldDB" id="A0A521F2R0"/>
<keyword evidence="12" id="KW-0449">Lipoprotein</keyword>
<dbReference type="OrthoDB" id="9778595at2"/>
<dbReference type="PIRSF" id="PIRSF006268">
    <property type="entry name" value="ApbE"/>
    <property type="match status" value="1"/>
</dbReference>
<comment type="catalytic activity">
    <reaction evidence="9 10">
        <text>L-threonyl-[protein] + FAD = FMN-L-threonyl-[protein] + AMP + H(+)</text>
        <dbReference type="Rhea" id="RHEA:36847"/>
        <dbReference type="Rhea" id="RHEA-COMP:11060"/>
        <dbReference type="Rhea" id="RHEA-COMP:11061"/>
        <dbReference type="ChEBI" id="CHEBI:15378"/>
        <dbReference type="ChEBI" id="CHEBI:30013"/>
        <dbReference type="ChEBI" id="CHEBI:57692"/>
        <dbReference type="ChEBI" id="CHEBI:74257"/>
        <dbReference type="ChEBI" id="CHEBI:456215"/>
        <dbReference type="EC" id="2.7.1.180"/>
    </reaction>
</comment>
<comment type="similarity">
    <text evidence="10">Belongs to the ApbE family.</text>
</comment>
<accession>A0A521F2R0</accession>
<dbReference type="RefSeq" id="WP_142715867.1">
    <property type="nucleotide sequence ID" value="NZ_FXTH01000022.1"/>
</dbReference>
<feature type="binding site" evidence="11">
    <location>
        <position position="297"/>
    </location>
    <ligand>
        <name>Mg(2+)</name>
        <dbReference type="ChEBI" id="CHEBI:18420"/>
    </ligand>
</feature>
<dbReference type="Proteomes" id="UP000317593">
    <property type="component" value="Unassembled WGS sequence"/>
</dbReference>
<reference evidence="12 13" key="1">
    <citation type="submission" date="2017-05" db="EMBL/GenBank/DDBJ databases">
        <authorList>
            <person name="Varghese N."/>
            <person name="Submissions S."/>
        </authorList>
    </citation>
    <scope>NUCLEOTIDE SEQUENCE [LARGE SCALE GENOMIC DNA]</scope>
    <source>
        <strain evidence="12 13">DSM 21194</strain>
    </source>
</reference>
<evidence type="ECO:0000313" key="12">
    <source>
        <dbReference type="EMBL" id="SMO90397.1"/>
    </source>
</evidence>
<evidence type="ECO:0000256" key="7">
    <source>
        <dbReference type="ARBA" id="ARBA00022842"/>
    </source>
</evidence>
<evidence type="ECO:0000256" key="4">
    <source>
        <dbReference type="ARBA" id="ARBA00022679"/>
    </source>
</evidence>
<dbReference type="EC" id="2.7.1.180" evidence="1 10"/>
<keyword evidence="6 10" id="KW-0274">FAD</keyword>
<dbReference type="InterPro" id="IPR003374">
    <property type="entry name" value="ApbE-like_sf"/>
</dbReference>
<evidence type="ECO:0000256" key="3">
    <source>
        <dbReference type="ARBA" id="ARBA00022630"/>
    </source>
</evidence>
<dbReference type="PANTHER" id="PTHR30040">
    <property type="entry name" value="THIAMINE BIOSYNTHESIS LIPOPROTEIN APBE"/>
    <property type="match status" value="1"/>
</dbReference>
<dbReference type="SUPFAM" id="SSF143631">
    <property type="entry name" value="ApbE-like"/>
    <property type="match status" value="1"/>
</dbReference>
<evidence type="ECO:0000313" key="13">
    <source>
        <dbReference type="Proteomes" id="UP000317593"/>
    </source>
</evidence>
<evidence type="ECO:0000256" key="5">
    <source>
        <dbReference type="ARBA" id="ARBA00022723"/>
    </source>
</evidence>
<dbReference type="EMBL" id="FXTH01000022">
    <property type="protein sequence ID" value="SMO90397.1"/>
    <property type="molecule type" value="Genomic_DNA"/>
</dbReference>
<comment type="cofactor">
    <cofactor evidence="11">
        <name>Mg(2+)</name>
        <dbReference type="ChEBI" id="CHEBI:18420"/>
    </cofactor>
    <cofactor evidence="11">
        <name>Mn(2+)</name>
        <dbReference type="ChEBI" id="CHEBI:29035"/>
    </cofactor>
    <text evidence="11">Magnesium. Can also use manganese.</text>
</comment>
<protein>
    <recommendedName>
        <fullName evidence="2 10">FAD:protein FMN transferase</fullName>
        <ecNumber evidence="1 10">2.7.1.180</ecNumber>
    </recommendedName>
    <alternativeName>
        <fullName evidence="8 10">Flavin transferase</fullName>
    </alternativeName>
</protein>
<sequence>MIFKSRSYFLFLILCLLLPIQNILAQDLKRYEFTDQQMGTLFKITFYADDDSLAEAASRNAFQRADTLNSILSDYEPDSNLNYLSARSGTDRFFPVDPVLFRVISKAQLVARQTEGAFDITTGPLVKLWRSIRHSKNPELPPSAKLQALKQRVGYRYVEVDSSRTAVALTHPRMQLDLGGIAKGYAADEILRVLNQSGIQSALVDAGGDIRLGAPPPGKKGWTVRIPAHNEKGEPEAVTLLLANSAVATSGDLFQHVNINGKRYSHIIDPHTGLGLTNQSMVTIIAPNGITADSYASAVSVMGAEGGRAFIESRPQCAMRIEYSSKRGNSEIMVVKTNDFDALTLNP</sequence>
<evidence type="ECO:0000256" key="9">
    <source>
        <dbReference type="ARBA" id="ARBA00048540"/>
    </source>
</evidence>
<name>A0A521F2R0_9BACT</name>
<organism evidence="12 13">
    <name type="scientific">Fodinibius sediminis</name>
    <dbReference type="NCBI Taxonomy" id="1214077"/>
    <lineage>
        <taxon>Bacteria</taxon>
        <taxon>Pseudomonadati</taxon>
        <taxon>Balneolota</taxon>
        <taxon>Balneolia</taxon>
        <taxon>Balneolales</taxon>
        <taxon>Balneolaceae</taxon>
        <taxon>Fodinibius</taxon>
    </lineage>
</organism>
<dbReference type="Pfam" id="PF02424">
    <property type="entry name" value="ApbE"/>
    <property type="match status" value="1"/>
</dbReference>
<feature type="binding site" evidence="11">
    <location>
        <position position="293"/>
    </location>
    <ligand>
        <name>Mg(2+)</name>
        <dbReference type="ChEBI" id="CHEBI:18420"/>
    </ligand>
</feature>
<keyword evidence="4 10" id="KW-0808">Transferase</keyword>
<dbReference type="Gene3D" id="3.10.520.10">
    <property type="entry name" value="ApbE-like domains"/>
    <property type="match status" value="1"/>
</dbReference>
<evidence type="ECO:0000256" key="10">
    <source>
        <dbReference type="PIRNR" id="PIRNR006268"/>
    </source>
</evidence>
<keyword evidence="7 10" id="KW-0460">Magnesium</keyword>
<dbReference type="InterPro" id="IPR024932">
    <property type="entry name" value="ApbE"/>
</dbReference>
<keyword evidence="13" id="KW-1185">Reference proteome</keyword>
<feature type="binding site" evidence="11">
    <location>
        <position position="180"/>
    </location>
    <ligand>
        <name>Mg(2+)</name>
        <dbReference type="ChEBI" id="CHEBI:18420"/>
    </ligand>
</feature>
<gene>
    <name evidence="12" type="ORF">SAMN06265218_12214</name>
</gene>
<evidence type="ECO:0000256" key="2">
    <source>
        <dbReference type="ARBA" id="ARBA00016337"/>
    </source>
</evidence>
<evidence type="ECO:0000256" key="6">
    <source>
        <dbReference type="ARBA" id="ARBA00022827"/>
    </source>
</evidence>
<dbReference type="PANTHER" id="PTHR30040:SF2">
    <property type="entry name" value="FAD:PROTEIN FMN TRANSFERASE"/>
    <property type="match status" value="1"/>
</dbReference>
<dbReference type="GO" id="GO:0046872">
    <property type="term" value="F:metal ion binding"/>
    <property type="evidence" value="ECO:0007669"/>
    <property type="project" value="UniProtKB-UniRule"/>
</dbReference>
<evidence type="ECO:0000256" key="8">
    <source>
        <dbReference type="ARBA" id="ARBA00031306"/>
    </source>
</evidence>
<keyword evidence="5 10" id="KW-0479">Metal-binding</keyword>